<evidence type="ECO:0000256" key="7">
    <source>
        <dbReference type="ARBA" id="ARBA00023136"/>
    </source>
</evidence>
<evidence type="ECO:0000313" key="10">
    <source>
        <dbReference type="Proteomes" id="UP000019375"/>
    </source>
</evidence>
<dbReference type="InterPro" id="IPR052271">
    <property type="entry name" value="GDPD-Related"/>
</dbReference>
<evidence type="ECO:0000256" key="5">
    <source>
        <dbReference type="ARBA" id="ARBA00022989"/>
    </source>
</evidence>
<protein>
    <submittedName>
        <fullName evidence="9">BN860_17062g1_1</fullName>
    </submittedName>
</protein>
<comment type="similarity">
    <text evidence="2">Belongs to the glycerophosphoryl diester phosphodiesterase family.</text>
</comment>
<dbReference type="EMBL" id="HG316454">
    <property type="protein sequence ID" value="CDF87902.1"/>
    <property type="molecule type" value="Genomic_DNA"/>
</dbReference>
<reference evidence="10" key="1">
    <citation type="journal article" date="2013" name="Genome Announc.">
        <title>Genome sequence of the food spoilage yeast Zygosaccharomyces bailii CLIB 213(T).</title>
        <authorList>
            <person name="Galeote V."/>
            <person name="Bigey F."/>
            <person name="Devillers H."/>
            <person name="Neuveglise C."/>
            <person name="Dequin S."/>
        </authorList>
    </citation>
    <scope>NUCLEOTIDE SEQUENCE [LARGE SCALE GENOMIC DNA]</scope>
    <source>
        <strain evidence="10">CLIB 213 / ATCC 58445 / CBS 680 / CCRC 21525 / NBRC 1098 / NCYC 1416 / NRRL Y-2227</strain>
    </source>
</reference>
<keyword evidence="3" id="KW-0812">Transmembrane</keyword>
<dbReference type="Pfam" id="PF03009">
    <property type="entry name" value="GDPD"/>
    <property type="match status" value="1"/>
</dbReference>
<organism evidence="9 10">
    <name type="scientific">Zygosaccharomyces bailii (strain CLIB 213 / ATCC 58445 / CBS 680 / BCRC 21525 / NBRC 1098 / NCYC 1416 / NRRL Y-2227)</name>
    <dbReference type="NCBI Taxonomy" id="1333698"/>
    <lineage>
        <taxon>Eukaryota</taxon>
        <taxon>Fungi</taxon>
        <taxon>Dikarya</taxon>
        <taxon>Ascomycota</taxon>
        <taxon>Saccharomycotina</taxon>
        <taxon>Saccharomycetes</taxon>
        <taxon>Saccharomycetales</taxon>
        <taxon>Saccharomycetaceae</taxon>
        <taxon>Zygosaccharomyces</taxon>
    </lineage>
</organism>
<dbReference type="OrthoDB" id="1058301at2759"/>
<dbReference type="InterPro" id="IPR017946">
    <property type="entry name" value="PLC-like_Pdiesterase_TIM-brl"/>
</dbReference>
<keyword evidence="6" id="KW-0443">Lipid metabolism</keyword>
<sequence length="315" mass="36405">MVLVAGHRAFKAQYIENTMVAFDRAYEAKADIIETDLQMTSDGVVVVNHDADTGRIWDQDLCISDHTFEEISKLRCKDDSTLRMPTLIDILKWMVDHPNVRLMLDIKFTNQKIVLPKTYAAMLGVKNDVQFWQKHIIWGLWQLDWFQYGVETGAIKDFEVFVITLSLDIAEQFIKYSLKLNNPHFKLSGISIHFVASWTQKFRYHLAPILQENDIKVFLWTVNKGIDFKYTGGLPIAGVVTDDPIVARQLSNEYSSIKKFVPPSWGSLNGLRFYSFLAAYHIICTLLFIPWAHYKVGPYSVAYLVLYLLRTIHFL</sequence>
<keyword evidence="5" id="KW-1133">Transmembrane helix</keyword>
<gene>
    <name evidence="9" type="ORF">BN860_17062g</name>
</gene>
<evidence type="ECO:0000256" key="6">
    <source>
        <dbReference type="ARBA" id="ARBA00023098"/>
    </source>
</evidence>
<keyword evidence="4" id="KW-0378">Hydrolase</keyword>
<evidence type="ECO:0000313" key="9">
    <source>
        <dbReference type="EMBL" id="CDF87902.1"/>
    </source>
</evidence>
<dbReference type="GO" id="GO:0005737">
    <property type="term" value="C:cytoplasm"/>
    <property type="evidence" value="ECO:0007669"/>
    <property type="project" value="UniProtKB-ARBA"/>
</dbReference>
<dbReference type="GO" id="GO:0016020">
    <property type="term" value="C:membrane"/>
    <property type="evidence" value="ECO:0007669"/>
    <property type="project" value="UniProtKB-SubCell"/>
</dbReference>
<dbReference type="PANTHER" id="PTHR42758">
    <property type="entry name" value="PHOSPHATIDYLGLYCEROL PHOSPHOLIPASE C"/>
    <property type="match status" value="1"/>
</dbReference>
<dbReference type="CDD" id="cd08570">
    <property type="entry name" value="GDPD_YPL206cp_fungi"/>
    <property type="match status" value="1"/>
</dbReference>
<keyword evidence="7" id="KW-0472">Membrane</keyword>
<evidence type="ECO:0000256" key="2">
    <source>
        <dbReference type="ARBA" id="ARBA00007277"/>
    </source>
</evidence>
<dbReference type="Gene3D" id="3.20.20.190">
    <property type="entry name" value="Phosphatidylinositol (PI) phosphodiesterase"/>
    <property type="match status" value="1"/>
</dbReference>
<keyword evidence="10" id="KW-1185">Reference proteome</keyword>
<evidence type="ECO:0000256" key="4">
    <source>
        <dbReference type="ARBA" id="ARBA00022801"/>
    </source>
</evidence>
<dbReference type="GO" id="GO:0034479">
    <property type="term" value="F:phosphatidylglycerol phospholipase C activity"/>
    <property type="evidence" value="ECO:0007669"/>
    <property type="project" value="TreeGrafter"/>
</dbReference>
<dbReference type="GO" id="GO:0046475">
    <property type="term" value="P:glycerophospholipid catabolic process"/>
    <property type="evidence" value="ECO:0007669"/>
    <property type="project" value="TreeGrafter"/>
</dbReference>
<dbReference type="PANTHER" id="PTHR42758:SF2">
    <property type="entry name" value="PHOSPHATIDYLGLYCEROL PHOSPHOLIPASE C"/>
    <property type="match status" value="1"/>
</dbReference>
<evidence type="ECO:0000256" key="1">
    <source>
        <dbReference type="ARBA" id="ARBA00004370"/>
    </source>
</evidence>
<dbReference type="InterPro" id="IPR030395">
    <property type="entry name" value="GP_PDE_dom"/>
</dbReference>
<evidence type="ECO:0000256" key="3">
    <source>
        <dbReference type="ARBA" id="ARBA00022692"/>
    </source>
</evidence>
<name>A0A8J2T4A8_ZYGB2</name>
<dbReference type="AlphaFoldDB" id="A0A8J2T4A8"/>
<dbReference type="PROSITE" id="PS51704">
    <property type="entry name" value="GP_PDE"/>
    <property type="match status" value="1"/>
</dbReference>
<evidence type="ECO:0000259" key="8">
    <source>
        <dbReference type="PROSITE" id="PS51704"/>
    </source>
</evidence>
<proteinExistence type="inferred from homology"/>
<accession>A0A8J2T4A8</accession>
<dbReference type="Proteomes" id="UP000019375">
    <property type="component" value="Unassembled WGS sequence"/>
</dbReference>
<comment type="subcellular location">
    <subcellularLocation>
        <location evidence="1">Membrane</location>
    </subcellularLocation>
</comment>
<feature type="domain" description="GP-PDE" evidence="8">
    <location>
        <begin position="2"/>
        <end position="251"/>
    </location>
</feature>
<dbReference type="SUPFAM" id="SSF51695">
    <property type="entry name" value="PLC-like phosphodiesterases"/>
    <property type="match status" value="1"/>
</dbReference>